<reference evidence="2 3" key="1">
    <citation type="submission" date="2024-08" db="EMBL/GenBank/DDBJ databases">
        <title>Draft Genome Sequence of Legionella lytica strain DSB2004, Isolated From a Fire Sprinkler System.</title>
        <authorList>
            <person name="Everhart A.D."/>
            <person name="Kidane D.T."/>
            <person name="Farone A.L."/>
            <person name="Farone M.B."/>
        </authorList>
    </citation>
    <scope>NUCLEOTIDE SEQUENCE [LARGE SCALE GENOMIC DNA]</scope>
    <source>
        <strain evidence="2 3">DSB2004</strain>
    </source>
</reference>
<dbReference type="Proteomes" id="UP001615550">
    <property type="component" value="Unassembled WGS sequence"/>
</dbReference>
<dbReference type="EMBL" id="JBGORX010000005">
    <property type="protein sequence ID" value="MFJ1269274.1"/>
    <property type="molecule type" value="Genomic_DNA"/>
</dbReference>
<gene>
    <name evidence="2" type="ORF">ACD661_11970</name>
</gene>
<accession>A0ABW8D9A0</accession>
<organism evidence="2 3">
    <name type="scientific">Legionella lytica</name>
    <dbReference type="NCBI Taxonomy" id="96232"/>
    <lineage>
        <taxon>Bacteria</taxon>
        <taxon>Pseudomonadati</taxon>
        <taxon>Pseudomonadota</taxon>
        <taxon>Gammaproteobacteria</taxon>
        <taxon>Legionellales</taxon>
        <taxon>Legionellaceae</taxon>
        <taxon>Legionella</taxon>
    </lineage>
</organism>
<dbReference type="RefSeq" id="WP_400188098.1">
    <property type="nucleotide sequence ID" value="NZ_JBGORX010000005.1"/>
</dbReference>
<keyword evidence="3" id="KW-1185">Reference proteome</keyword>
<evidence type="ECO:0000313" key="2">
    <source>
        <dbReference type="EMBL" id="MFJ1269274.1"/>
    </source>
</evidence>
<dbReference type="Gene3D" id="1.10.287.700">
    <property type="entry name" value="Helix hairpin bin"/>
    <property type="match status" value="1"/>
</dbReference>
<proteinExistence type="predicted"/>
<comment type="caution">
    <text evidence="2">The sequence shown here is derived from an EMBL/GenBank/DDBJ whole genome shotgun (WGS) entry which is preliminary data.</text>
</comment>
<keyword evidence="1" id="KW-0175">Coiled coil</keyword>
<protein>
    <submittedName>
        <fullName evidence="2">YqjD family protein</fullName>
    </submittedName>
</protein>
<evidence type="ECO:0000313" key="3">
    <source>
        <dbReference type="Proteomes" id="UP001615550"/>
    </source>
</evidence>
<evidence type="ECO:0000256" key="1">
    <source>
        <dbReference type="SAM" id="Coils"/>
    </source>
</evidence>
<name>A0ABW8D9A0_9GAMM</name>
<sequence>MDNFNHFADKLKENAEDTLEKVKDKAEDISDSVKKQACGVQKNLECNYEELVSQIKDKPIQSVLIAAGVGYLISKFIK</sequence>
<feature type="coiled-coil region" evidence="1">
    <location>
        <begin position="5"/>
        <end position="32"/>
    </location>
</feature>